<dbReference type="SUPFAM" id="SSF55469">
    <property type="entry name" value="FMN-dependent nitroreductase-like"/>
    <property type="match status" value="2"/>
</dbReference>
<sequence length="343" mass="36488">MHAGLPDGDTVRAAIALAVHAPSIHNSQPWRWQVAERALHLFADPDRHLAATDPGGRDLVLSCGAMLHHARVAFAALGWASTVRRLPDPARPEHLAAVEFTRRDPAEEDRALSTAIGRRRTDRRRFSSWPVPPVLLAQLAERAAEQGTTLVAVTDPAQRRRLAAAIDEAAIRQHADPVYAAELAAWSGRGRGAVEGVPAANVPLQHGRRQGVAAPLGPGYGDITMRTYEAGELAPTPETGEPDAAELLVLATTSDDTVARLRAGEALSAVLLAATDFGLATCPLSQPLEIGTTRAALHDHVLGGRAAPQIVLRVGWAPPSSPPIPASGRRPVDDVLDRIPRPR</sequence>
<dbReference type="GO" id="GO:0016491">
    <property type="term" value="F:oxidoreductase activity"/>
    <property type="evidence" value="ECO:0007669"/>
    <property type="project" value="InterPro"/>
</dbReference>
<dbReference type="PANTHER" id="PTHR23026">
    <property type="entry name" value="NADPH NITROREDUCTASE"/>
    <property type="match status" value="1"/>
</dbReference>
<dbReference type="NCBIfam" id="NF047509">
    <property type="entry name" value="Rv3131_FMN_oxido"/>
    <property type="match status" value="1"/>
</dbReference>
<evidence type="ECO:0000313" key="4">
    <source>
        <dbReference type="Proteomes" id="UP000298860"/>
    </source>
</evidence>
<feature type="compositionally biased region" description="Basic and acidic residues" evidence="1">
    <location>
        <begin position="330"/>
        <end position="343"/>
    </location>
</feature>
<dbReference type="OrthoDB" id="8156917at2"/>
<dbReference type="PANTHER" id="PTHR23026:SF123">
    <property type="entry name" value="NAD(P)H NITROREDUCTASE RV3131-RELATED"/>
    <property type="match status" value="1"/>
</dbReference>
<evidence type="ECO:0000256" key="1">
    <source>
        <dbReference type="SAM" id="MobiDB-lite"/>
    </source>
</evidence>
<comment type="caution">
    <text evidence="3">The sequence shown here is derived from an EMBL/GenBank/DDBJ whole genome shotgun (WGS) entry which is preliminary data.</text>
</comment>
<dbReference type="RefSeq" id="WP_137812954.1">
    <property type="nucleotide sequence ID" value="NZ_BJFL01000004.1"/>
</dbReference>
<evidence type="ECO:0000259" key="2">
    <source>
        <dbReference type="Pfam" id="PF00881"/>
    </source>
</evidence>
<dbReference type="InterPro" id="IPR029479">
    <property type="entry name" value="Nitroreductase"/>
</dbReference>
<keyword evidence="4" id="KW-1185">Reference proteome</keyword>
<reference evidence="4" key="1">
    <citation type="submission" date="2019-04" db="EMBL/GenBank/DDBJ databases">
        <title>Draft genome sequence of Pseudonocardiaceae bacterium SL3-2-4.</title>
        <authorList>
            <person name="Ningsih F."/>
            <person name="Yokota A."/>
            <person name="Sakai Y."/>
            <person name="Nanatani K."/>
            <person name="Yabe S."/>
            <person name="Oetari A."/>
            <person name="Sjamsuridzal W."/>
        </authorList>
    </citation>
    <scope>NUCLEOTIDE SEQUENCE [LARGE SCALE GENOMIC DNA]</scope>
    <source>
        <strain evidence="4">SL3-2-4</strain>
    </source>
</reference>
<accession>A0A4D4J4Z8</accession>
<feature type="domain" description="Nitroreductase" evidence="2">
    <location>
        <begin position="118"/>
        <end position="315"/>
    </location>
</feature>
<organism evidence="3 4">
    <name type="scientific">Gandjariella thermophila</name>
    <dbReference type="NCBI Taxonomy" id="1931992"/>
    <lineage>
        <taxon>Bacteria</taxon>
        <taxon>Bacillati</taxon>
        <taxon>Actinomycetota</taxon>
        <taxon>Actinomycetes</taxon>
        <taxon>Pseudonocardiales</taxon>
        <taxon>Pseudonocardiaceae</taxon>
        <taxon>Gandjariella</taxon>
    </lineage>
</organism>
<dbReference type="InterPro" id="IPR000415">
    <property type="entry name" value="Nitroreductase-like"/>
</dbReference>
<dbReference type="InterPro" id="IPR050627">
    <property type="entry name" value="Nitroreductase/BluB"/>
</dbReference>
<evidence type="ECO:0000313" key="3">
    <source>
        <dbReference type="EMBL" id="GDY29808.1"/>
    </source>
</evidence>
<feature type="region of interest" description="Disordered" evidence="1">
    <location>
        <begin position="318"/>
        <end position="343"/>
    </location>
</feature>
<dbReference type="EMBL" id="BJFL01000004">
    <property type="protein sequence ID" value="GDY29808.1"/>
    <property type="molecule type" value="Genomic_DNA"/>
</dbReference>
<dbReference type="Gene3D" id="3.40.109.10">
    <property type="entry name" value="NADH Oxidase"/>
    <property type="match status" value="1"/>
</dbReference>
<protein>
    <submittedName>
        <fullName evidence="3">NAD(P)H nitroreductase</fullName>
    </submittedName>
</protein>
<name>A0A4D4J4Z8_9PSEU</name>
<proteinExistence type="predicted"/>
<dbReference type="Proteomes" id="UP000298860">
    <property type="component" value="Unassembled WGS sequence"/>
</dbReference>
<dbReference type="AlphaFoldDB" id="A0A4D4J4Z8"/>
<gene>
    <name evidence="3" type="ORF">GTS_14410</name>
</gene>
<dbReference type="Pfam" id="PF00881">
    <property type="entry name" value="Nitroreductase"/>
    <property type="match status" value="1"/>
</dbReference>